<gene>
    <name evidence="4" type="ORF">CSSPJE1EN2_LOCUS20931</name>
</gene>
<evidence type="ECO:0000256" key="1">
    <source>
        <dbReference type="ARBA" id="ARBA00007469"/>
    </source>
</evidence>
<evidence type="ECO:0000313" key="4">
    <source>
        <dbReference type="EMBL" id="CAK9879371.1"/>
    </source>
</evidence>
<reference evidence="4" key="1">
    <citation type="submission" date="2024-03" db="EMBL/GenBank/DDBJ databases">
        <authorList>
            <consortium name="ELIXIR-Norway"/>
            <consortium name="Elixir Norway"/>
        </authorList>
    </citation>
    <scope>NUCLEOTIDE SEQUENCE</scope>
</reference>
<feature type="signal peptide" evidence="3">
    <location>
        <begin position="1"/>
        <end position="20"/>
    </location>
</feature>
<dbReference type="EMBL" id="OZ023708">
    <property type="protein sequence ID" value="CAK9879371.1"/>
    <property type="molecule type" value="Genomic_DNA"/>
</dbReference>
<keyword evidence="3" id="KW-0732">Signal</keyword>
<name>A0ABP1BSW7_9BRYO</name>
<dbReference type="Proteomes" id="UP001497522">
    <property type="component" value="Chromosome 7"/>
</dbReference>
<dbReference type="PANTHER" id="PTHR11240:SF22">
    <property type="entry name" value="RIBONUCLEASE T2"/>
    <property type="match status" value="1"/>
</dbReference>
<dbReference type="SUPFAM" id="SSF55895">
    <property type="entry name" value="Ribonuclease Rh-like"/>
    <property type="match status" value="1"/>
</dbReference>
<dbReference type="Gene3D" id="3.90.730.10">
    <property type="entry name" value="Ribonuclease T2-like"/>
    <property type="match status" value="1"/>
</dbReference>
<keyword evidence="5" id="KW-1185">Reference proteome</keyword>
<dbReference type="Pfam" id="PF00445">
    <property type="entry name" value="Ribonuclease_T2"/>
    <property type="match status" value="1"/>
</dbReference>
<sequence length="267" mass="29899">MASKMLLVVFLLVVISMVECTVVTTKTYEKSEESQVISSLPDVVAKPQNHNQTIFVLKWTPSYCALFEQSELSCFMTPYQGPFFDIQDMRILSTSDPFTIVENCNGPVFNPNTLTRSILDFMHVYWPSLTNPDGNITQSNLDNWSTVWTTVGTCTGLSQTEYFNTIFKIYRNYEFEVALNAADDIVKVLSSHVGHRVRVYCDPIPETPTTVRGFCLSEVFVGYSIEERKVVDCENVGPAECPTGTQVLFLPPACPNNVALEVGRSKA</sequence>
<comment type="similarity">
    <text evidence="1 2">Belongs to the RNase T2 family.</text>
</comment>
<organism evidence="4 5">
    <name type="scientific">Sphagnum jensenii</name>
    <dbReference type="NCBI Taxonomy" id="128206"/>
    <lineage>
        <taxon>Eukaryota</taxon>
        <taxon>Viridiplantae</taxon>
        <taxon>Streptophyta</taxon>
        <taxon>Embryophyta</taxon>
        <taxon>Bryophyta</taxon>
        <taxon>Sphagnophytina</taxon>
        <taxon>Sphagnopsida</taxon>
        <taxon>Sphagnales</taxon>
        <taxon>Sphagnaceae</taxon>
        <taxon>Sphagnum</taxon>
    </lineage>
</organism>
<accession>A0ABP1BSW7</accession>
<dbReference type="InterPro" id="IPR001568">
    <property type="entry name" value="RNase_T2-like"/>
</dbReference>
<evidence type="ECO:0000256" key="3">
    <source>
        <dbReference type="SAM" id="SignalP"/>
    </source>
</evidence>
<feature type="chain" id="PRO_5045981055" evidence="3">
    <location>
        <begin position="21"/>
        <end position="267"/>
    </location>
</feature>
<proteinExistence type="inferred from homology"/>
<evidence type="ECO:0000313" key="5">
    <source>
        <dbReference type="Proteomes" id="UP001497522"/>
    </source>
</evidence>
<evidence type="ECO:0000256" key="2">
    <source>
        <dbReference type="RuleBase" id="RU004328"/>
    </source>
</evidence>
<protein>
    <submittedName>
        <fullName evidence="4">Uncharacterized protein</fullName>
    </submittedName>
</protein>
<dbReference type="InterPro" id="IPR036430">
    <property type="entry name" value="RNase_T2-like_sf"/>
</dbReference>
<dbReference type="PANTHER" id="PTHR11240">
    <property type="entry name" value="RIBONUCLEASE T2"/>
    <property type="match status" value="1"/>
</dbReference>